<keyword evidence="15" id="KW-1185">Reference proteome</keyword>
<dbReference type="GO" id="GO:0015098">
    <property type="term" value="F:molybdate ion transmembrane transporter activity"/>
    <property type="evidence" value="ECO:0007669"/>
    <property type="project" value="UniProtKB-UniRule"/>
</dbReference>
<feature type="transmembrane region" description="Helical" evidence="11">
    <location>
        <begin position="68"/>
        <end position="89"/>
    </location>
</feature>
<dbReference type="NCBIfam" id="NF006939">
    <property type="entry name" value="PRK09421.1"/>
    <property type="match status" value="1"/>
</dbReference>
<dbReference type="InterPro" id="IPR011867">
    <property type="entry name" value="ModB_ABC"/>
</dbReference>
<dbReference type="GO" id="GO:0005886">
    <property type="term" value="C:plasma membrane"/>
    <property type="evidence" value="ECO:0007669"/>
    <property type="project" value="UniProtKB-SubCell"/>
</dbReference>
<dbReference type="Gene3D" id="1.10.3720.10">
    <property type="entry name" value="MetI-like"/>
    <property type="match status" value="1"/>
</dbReference>
<evidence type="ECO:0000256" key="5">
    <source>
        <dbReference type="ARBA" id="ARBA00022475"/>
    </source>
</evidence>
<feature type="transmembrane region" description="Helical" evidence="11">
    <location>
        <begin position="36"/>
        <end position="56"/>
    </location>
</feature>
<protein>
    <recommendedName>
        <fullName evidence="12">Molybdenum transport system permease</fullName>
    </recommendedName>
</protein>
<evidence type="ECO:0000256" key="6">
    <source>
        <dbReference type="ARBA" id="ARBA00022505"/>
    </source>
</evidence>
<dbReference type="InterPro" id="IPR035906">
    <property type="entry name" value="MetI-like_sf"/>
</dbReference>
<evidence type="ECO:0000259" key="13">
    <source>
        <dbReference type="PROSITE" id="PS50928"/>
    </source>
</evidence>
<dbReference type="CDD" id="cd06261">
    <property type="entry name" value="TM_PBP2"/>
    <property type="match status" value="1"/>
</dbReference>
<evidence type="ECO:0000256" key="10">
    <source>
        <dbReference type="ARBA" id="ARBA00023136"/>
    </source>
</evidence>
<dbReference type="PANTHER" id="PTHR30183">
    <property type="entry name" value="MOLYBDENUM TRANSPORT SYSTEM PERMEASE PROTEIN MODB"/>
    <property type="match status" value="1"/>
</dbReference>
<evidence type="ECO:0000313" key="15">
    <source>
        <dbReference type="Proteomes" id="UP000737113"/>
    </source>
</evidence>
<keyword evidence="5" id="KW-1003">Cell membrane</keyword>
<reference evidence="14" key="1">
    <citation type="submission" date="2020-04" db="EMBL/GenBank/DDBJ databases">
        <title>Description of Shewanella salipaludis sp. nov., isolated from a salt marsh.</title>
        <authorList>
            <person name="Park S."/>
            <person name="Yoon J.-H."/>
        </authorList>
    </citation>
    <scope>NUCLEOTIDE SEQUENCE</scope>
    <source>
        <strain evidence="14">SHSM-M6</strain>
    </source>
</reference>
<dbReference type="SUPFAM" id="SSF161098">
    <property type="entry name" value="MetI-like"/>
    <property type="match status" value="1"/>
</dbReference>
<keyword evidence="8 11" id="KW-0812">Transmembrane</keyword>
<keyword evidence="9 11" id="KW-1133">Transmembrane helix</keyword>
<comment type="similarity">
    <text evidence="3 12">Belongs to the binding-protein-dependent transport system permease family. CysTW subfamily.</text>
</comment>
<organism evidence="14 15">
    <name type="scientific">Shewanella salipaludis</name>
    <dbReference type="NCBI Taxonomy" id="2723052"/>
    <lineage>
        <taxon>Bacteria</taxon>
        <taxon>Pseudomonadati</taxon>
        <taxon>Pseudomonadota</taxon>
        <taxon>Gammaproteobacteria</taxon>
        <taxon>Alteromonadales</taxon>
        <taxon>Shewanellaceae</taxon>
        <taxon>Shewanella</taxon>
    </lineage>
</organism>
<sequence length="250" mass="26628">MLTDAMAGAALTGGLRLSDLGLTEYEISALLLSLKVALASVAFSLPVGIFCAWLLARKEFRGKALFDSLLHLPLVLPPVVTGYLLLVAMGRQGLIGKYLYDWFGLSFSFSWRGAALASALVSFPLMVRAIRQAFEAVDPGLEQAARTLGAGRWRVFCSITLPLSLAGIISGMVLAFARSLGEFGATITFVSNIPGETRTLPLAMFSFIETPGAEAQAARLCVIAIGIALLALLASQYLSRRVHSARGTEC</sequence>
<feature type="transmembrane region" description="Helical" evidence="11">
    <location>
        <begin position="217"/>
        <end position="238"/>
    </location>
</feature>
<comment type="subcellular location">
    <subcellularLocation>
        <location evidence="2 12">Cell inner membrane</location>
        <topology evidence="2 12">Multi-pass membrane protein</topology>
    </subcellularLocation>
    <subcellularLocation>
        <location evidence="11">Cell membrane</location>
        <topology evidence="11">Multi-pass membrane protein</topology>
    </subcellularLocation>
</comment>
<feature type="domain" description="ABC transmembrane type-1" evidence="13">
    <location>
        <begin position="30"/>
        <end position="233"/>
    </location>
</feature>
<evidence type="ECO:0000256" key="12">
    <source>
        <dbReference type="RuleBase" id="RU365097"/>
    </source>
</evidence>
<keyword evidence="10 11" id="KW-0472">Membrane</keyword>
<dbReference type="Proteomes" id="UP000737113">
    <property type="component" value="Unassembled WGS sequence"/>
</dbReference>
<dbReference type="RefSeq" id="WP_169563703.1">
    <property type="nucleotide sequence ID" value="NZ_JAAXYH010000004.1"/>
</dbReference>
<evidence type="ECO:0000256" key="2">
    <source>
        <dbReference type="ARBA" id="ARBA00004429"/>
    </source>
</evidence>
<dbReference type="PANTHER" id="PTHR30183:SF3">
    <property type="entry name" value="MOLYBDENUM TRANSPORT SYSTEM PERMEASE PROTEIN MODB"/>
    <property type="match status" value="1"/>
</dbReference>
<keyword evidence="6 12" id="KW-0500">Molybdenum</keyword>
<dbReference type="InterPro" id="IPR000515">
    <property type="entry name" value="MetI-like"/>
</dbReference>
<comment type="caution">
    <text evidence="14">The sequence shown here is derived from an EMBL/GenBank/DDBJ whole genome shotgun (WGS) entry which is preliminary data.</text>
</comment>
<dbReference type="FunFam" id="1.10.3720.10:FF:000018">
    <property type="entry name" value="Molybdenum transport system permease"/>
    <property type="match status" value="1"/>
</dbReference>
<evidence type="ECO:0000313" key="14">
    <source>
        <dbReference type="EMBL" id="NMH65011.1"/>
    </source>
</evidence>
<keyword evidence="4 11" id="KW-0813">Transport</keyword>
<accession>A0A972G014</accession>
<proteinExistence type="inferred from homology"/>
<dbReference type="PROSITE" id="PS50928">
    <property type="entry name" value="ABC_TM1"/>
    <property type="match status" value="1"/>
</dbReference>
<feature type="transmembrane region" description="Helical" evidence="11">
    <location>
        <begin position="155"/>
        <end position="177"/>
    </location>
</feature>
<evidence type="ECO:0000256" key="1">
    <source>
        <dbReference type="ARBA" id="ARBA00002949"/>
    </source>
</evidence>
<dbReference type="AlphaFoldDB" id="A0A972G014"/>
<evidence type="ECO:0000256" key="11">
    <source>
        <dbReference type="RuleBase" id="RU363032"/>
    </source>
</evidence>
<comment type="function">
    <text evidence="1 12">Part of the binding-protein-dependent transport system for molybdenum; probably responsible for the translocation of the substrate across the membrane.</text>
</comment>
<keyword evidence="7 12" id="KW-0997">Cell inner membrane</keyword>
<dbReference type="EMBL" id="JAAXYH010000004">
    <property type="protein sequence ID" value="NMH65011.1"/>
    <property type="molecule type" value="Genomic_DNA"/>
</dbReference>
<dbReference type="NCBIfam" id="TIGR02141">
    <property type="entry name" value="modB_ABC"/>
    <property type="match status" value="1"/>
</dbReference>
<evidence type="ECO:0000256" key="8">
    <source>
        <dbReference type="ARBA" id="ARBA00022692"/>
    </source>
</evidence>
<feature type="transmembrane region" description="Helical" evidence="11">
    <location>
        <begin position="109"/>
        <end position="127"/>
    </location>
</feature>
<evidence type="ECO:0000256" key="9">
    <source>
        <dbReference type="ARBA" id="ARBA00022989"/>
    </source>
</evidence>
<evidence type="ECO:0000256" key="7">
    <source>
        <dbReference type="ARBA" id="ARBA00022519"/>
    </source>
</evidence>
<name>A0A972G014_9GAMM</name>
<evidence type="ECO:0000256" key="3">
    <source>
        <dbReference type="ARBA" id="ARBA00007069"/>
    </source>
</evidence>
<dbReference type="Pfam" id="PF00528">
    <property type="entry name" value="BPD_transp_1"/>
    <property type="match status" value="1"/>
</dbReference>
<evidence type="ECO:0000256" key="4">
    <source>
        <dbReference type="ARBA" id="ARBA00022448"/>
    </source>
</evidence>
<gene>
    <name evidence="14" type="primary">modB</name>
    <name evidence="14" type="ORF">HC757_07475</name>
</gene>